<dbReference type="EMBL" id="JANIPJ010000041">
    <property type="protein sequence ID" value="MCR2808021.1"/>
    <property type="molecule type" value="Genomic_DNA"/>
</dbReference>
<evidence type="ECO:0000256" key="2">
    <source>
        <dbReference type="ARBA" id="ARBA00022692"/>
    </source>
</evidence>
<gene>
    <name evidence="7" type="ORF">NQZ67_29520</name>
</gene>
<dbReference type="PANTHER" id="PTHR21016">
    <property type="entry name" value="BETA-AMYLOID BINDING PROTEIN-RELATED"/>
    <property type="match status" value="1"/>
</dbReference>
<dbReference type="GO" id="GO:0016020">
    <property type="term" value="C:membrane"/>
    <property type="evidence" value="ECO:0007669"/>
    <property type="project" value="UniProtKB-SubCell"/>
</dbReference>
<dbReference type="AlphaFoldDB" id="A0A9X2MY72"/>
<comment type="caution">
    <text evidence="7">The sequence shown here is derived from an EMBL/GenBank/DDBJ whole genome shotgun (WGS) entry which is preliminary data.</text>
</comment>
<evidence type="ECO:0000256" key="5">
    <source>
        <dbReference type="SAM" id="Phobius"/>
    </source>
</evidence>
<reference evidence="7" key="1">
    <citation type="submission" date="2022-08" db="EMBL/GenBank/DDBJ databases">
        <title>The genomic sequence of strain Paenibacillus sp. SCIV0701.</title>
        <authorList>
            <person name="Zhao H."/>
        </authorList>
    </citation>
    <scope>NUCLEOTIDE SEQUENCE</scope>
    <source>
        <strain evidence="7">SCIV0701</strain>
    </source>
</reference>
<dbReference type="Proteomes" id="UP001141950">
    <property type="component" value="Unassembled WGS sequence"/>
</dbReference>
<evidence type="ECO:0000259" key="6">
    <source>
        <dbReference type="Pfam" id="PF05154"/>
    </source>
</evidence>
<keyword evidence="2 5" id="KW-0812">Transmembrane</keyword>
<feature type="transmembrane region" description="Helical" evidence="5">
    <location>
        <begin position="38"/>
        <end position="60"/>
    </location>
</feature>
<evidence type="ECO:0000256" key="4">
    <source>
        <dbReference type="ARBA" id="ARBA00023136"/>
    </source>
</evidence>
<dbReference type="RefSeq" id="WP_257453041.1">
    <property type="nucleotide sequence ID" value="NZ_JANIPJ010000041.1"/>
</dbReference>
<organism evidence="7 8">
    <name type="scientific">Paenibacillus soyae</name>
    <dbReference type="NCBI Taxonomy" id="2969249"/>
    <lineage>
        <taxon>Bacteria</taxon>
        <taxon>Bacillati</taxon>
        <taxon>Bacillota</taxon>
        <taxon>Bacilli</taxon>
        <taxon>Bacillales</taxon>
        <taxon>Paenibacillaceae</taxon>
        <taxon>Paenibacillus</taxon>
    </lineage>
</organism>
<comment type="subcellular location">
    <subcellularLocation>
        <location evidence="1">Membrane</location>
        <topology evidence="1">Multi-pass membrane protein</topology>
    </subcellularLocation>
</comment>
<keyword evidence="3 5" id="KW-1133">Transmembrane helix</keyword>
<evidence type="ECO:0000313" key="8">
    <source>
        <dbReference type="Proteomes" id="UP001141950"/>
    </source>
</evidence>
<keyword evidence="8" id="KW-1185">Reference proteome</keyword>
<feature type="domain" description="TM2" evidence="6">
    <location>
        <begin position="5"/>
        <end position="53"/>
    </location>
</feature>
<proteinExistence type="predicted"/>
<dbReference type="Pfam" id="PF05154">
    <property type="entry name" value="TM2"/>
    <property type="match status" value="1"/>
</dbReference>
<dbReference type="PANTHER" id="PTHR21016:SF25">
    <property type="entry name" value="TM2 DOMAIN-CONTAINING PROTEIN DDB_G0277895-RELATED"/>
    <property type="match status" value="1"/>
</dbReference>
<dbReference type="InterPro" id="IPR007829">
    <property type="entry name" value="TM2"/>
</dbReference>
<keyword evidence="4 5" id="KW-0472">Membrane</keyword>
<protein>
    <submittedName>
        <fullName evidence="7">TM2 domain-containing protein</fullName>
    </submittedName>
</protein>
<sequence>MIKSEKSFVAALILSILLGTLGIHRFYVGKIGTGILQLLTMGGFGIWALVDIIMIAVGSFKDKQGHVLKP</sequence>
<dbReference type="InterPro" id="IPR050932">
    <property type="entry name" value="TM2D1-3-like"/>
</dbReference>
<evidence type="ECO:0000256" key="3">
    <source>
        <dbReference type="ARBA" id="ARBA00022989"/>
    </source>
</evidence>
<evidence type="ECO:0000256" key="1">
    <source>
        <dbReference type="ARBA" id="ARBA00004141"/>
    </source>
</evidence>
<name>A0A9X2MY72_9BACL</name>
<evidence type="ECO:0000313" key="7">
    <source>
        <dbReference type="EMBL" id="MCR2808021.1"/>
    </source>
</evidence>
<accession>A0A9X2MY72</accession>